<feature type="coiled-coil region" evidence="16">
    <location>
        <begin position="2615"/>
        <end position="2642"/>
    </location>
</feature>
<sequence length="2700" mass="308288">MKPHGTPITTYPITCFSVTLVYTPFNPTCTLMFLFRNLSLMNYIGFNLTPINPRCGGSKRAITGLLLHRRGGSGDMHGDGGSSIPSLTQSDVLKVLGISSNGATNGESSTNSDVNGEAASGEKTSSETLVENGTNGSVVLQETAENIEESQKSDVMSDSCKDLEPQKNESTDSDVKCSADVEMVEEKEKDMALLGENIDCTDSEVKTKKDDSVDFKDLEVKTGKDDSVDCKDLEVKTGKDDSVNELEVHKETLDSSNAEESGNEDTSNSQKSTTDTESEKSDADSSVVEDEEKKNKETEEKKRRQDDENISYSKTEKKYYHKHSDELQQKLKESVMKCTSCFEQVNHHIRSLVHTHPVLGVFICKKCRKYYGRGKFCKDDEGYDEYCRICAEGGDLLCCEQEGCFNGFCKRCVKRTLGRSELKTAENKKNWACYVCDPTPMMELRALHRAILDNLKVSEEEDDSLSRKDLRTKLLKNKFEALKQIRTEKSIKDQEKEEKNKNKAAAAEIKKKAKEGKIKNVTKDEKKSQEKANPVVKEVLEMMTDMMNQCQQNLILIEKKWKKSDYSPEGTDKARSYLLKQLECICNNFHVMGETLNEDKAKQTPSDVIEGEKKISNDKTEGKKKMLEEDDGMYEKSAQKKANDKSSSHTKVSKNKCAVESNESEGESSKTEKEKSKKSVSGRPQRRKRSAINSDSENTCQIDADSVAELSSKDEQESDEKNNKENNNKGKEKSKKDVTLTELSPVDQFLEKDANTDKDSGQSNKYDQGLDNLECVIDSLLSDADEAIDCVLGNGAADADNLDETAALMETSIDDNIDSITLPDLMQNSENEDDDDAGKNKQKESCSEETKESYNEGTKKSCSEETISGVNNKEDMDSRVKDVNKSDEETAIPKILRVRKLADLTGGQEEEEEENKKRKRSSGAVGKDNDKEGEAEGSSGLRRSSRKGSNEKEESVEKETNSKRRRNKGITEECEDDENYVNSRTTRRRNKSEKLKEEEKDDEKEGNISENTSNDKSKKGKKTVSLKDKKKTQTDSSASEDEEKDKTKMKTTTSEEDSKKSDKEGEQVQQKRGRLRKNKSEETKAKRGKGRPPKHTSKDLKGKTEDEDRENDEKKRAAKRRKRRGLGLDKEDEVMLGLVEGSSGSSEEEDTDTEIQRRREEHMDKREERKNKLKRKKNDQEEGKGDMNEEEEEGEEQKISPVGSEEEETKDKKSNDSPKRKAKQVVKKGSEEESCNESELPPEDTAETNSKKSSNKKNKSRIENEKALSAILASDSDKESDQKPEVGEYKAKPEKKSILETSDEEKDKKNISGVLAQDKESTTLKKKKKRKTENMKAKAALLDSDSEEDKPMPRSRKKWFRNLPKSPRSRRRSIVQKMEEEEKDNLQEKQLEGKCETVVEPLSQHIQKVLEEEEFVYASDYPHLLYPKIYTMQNDDCDADEEDSEKEFSQLMKFNVSKVTRSSKNKQSVKTEPEISKEEDDEEEEENKEEGKPRKKNKKDKGEGKKKKEGLLDIDIDKEEDDDEEEDQEEEEKGKKKKKKEGGMSLNEKMKKQILMSSDEEGDVDEEEEEPTGDLPKGGLTEEEREKKKHEARKKREEEKKKKEADDGDSNGEYSARVAKKGYMNLDISTDEEEKKSDGNDSDYKNEDEDEDDDVEEDNDDEDDSDFEESPRKRRAFQLSSSDGEGDKKKRKRKVSSSEKESEEEEEEKPKSKRKRIRKMSSSSSSDSDDDDEEEKDANKESPSKHKKIRRVIRDEDLLETTKNATQEEEERRKRVTERQQKYNQIFEVDVEADQEDVGKLVLDFDPESKKELISVNEKLVKFLKPHQFKGIKFMWDATVESVEMLKSKPGSGCILAHCMGLGKTLQVITYCHTLLTNKKTNRYISKIMVCCPVNTVYNWVSEFNNWLRKKMLPFDVVELVSAKDLWGRAYRLDDWWREGGICIVGYDMFRNLSNTKNKRFKGKMKEIFQKTLINPGPDVMVCDEGHILKNEKTAMSIALNQIQTQRRIILTGTPLQNNLKEYHCMIQFVKPNLLGTRKEFMNRFLNPIEQGQCLEAMPRDVKRMKRRAHILHNLLEGCVQRFDYTVLQPFLPPKFEYVVSVQLSDIQRKLYQYYLDNLAQGGPKRQGSGLFVDFGALSRVWTHPKVLDLAVRRSMFDDDEDEMDDFICDDSTSESSEDDRRKKKKKQKKGNESDAQADSEIEEMEAEQPGPIPGLTQSGKVRVDWWKKVLLDNIGEDFEEDEFLDKLEHSGKLTLLLEILRECTSIGDKVLVFSQSLLALDMIEDFLGMISDGQLELPQPDDPLPLPYKRWRKEQDYIRLDGSTNAETRKTQCKFFNNPSNDRCRLFLISTRAGGLGINLVGANRVIIFDSSWNPSHDTQSIFRVYRFGQKKPCYVYRFVAQGTMEEKIYSRQVAKMSTALRVVDEHQIKRYFKLEELAQLYEFNPSDVDQRETPTVPEDRLLAELLKRHKDWIVNYHEHDSLLENQTGEELSEEERKAAWDDYENEKKGFMVQQQRNSVMSVVGNRTMSGFGLPSLSLSAFSFEGVVNTIKAQNPNLTQAEMCESVVLATKQIQKIHLNHYQRVQAMVYNLKNPMIAPEQRKLLPFGNHPEMLPMLEQQLRVLEENIQRENQVINHLTQITPQKAETSMANLMAAGLLRGQPSSSGVASSTSDYVTRPANVKEAEGKKTVSNDVIMLD</sequence>
<feature type="compositionally biased region" description="Basic and acidic residues" evidence="17">
    <location>
        <begin position="711"/>
        <end position="739"/>
    </location>
</feature>
<feature type="compositionally biased region" description="Polar residues" evidence="17">
    <location>
        <begin position="1457"/>
        <end position="1468"/>
    </location>
</feature>
<comment type="caution">
    <text evidence="21">The sequence shown here is derived from an EMBL/GenBank/DDBJ whole genome shotgun (WGS) entry which is preliminary data.</text>
</comment>
<comment type="subcellular location">
    <subcellularLocation>
        <location evidence="2">Chromosome</location>
        <location evidence="2">Telomere</location>
    </subcellularLocation>
    <subcellularLocation>
        <location evidence="1">Nucleus</location>
    </subcellularLocation>
</comment>
<feature type="compositionally biased region" description="Basic and acidic residues" evidence="17">
    <location>
        <begin position="610"/>
        <end position="647"/>
    </location>
</feature>
<feature type="compositionally biased region" description="Polar residues" evidence="17">
    <location>
        <begin position="691"/>
        <end position="701"/>
    </location>
</feature>
<dbReference type="GO" id="GO:0000781">
    <property type="term" value="C:chromosome, telomeric region"/>
    <property type="evidence" value="ECO:0007669"/>
    <property type="project" value="UniProtKB-SubCell"/>
</dbReference>
<feature type="compositionally biased region" description="Basic and acidic residues" evidence="17">
    <location>
        <begin position="1377"/>
        <end position="1389"/>
    </location>
</feature>
<keyword evidence="22" id="KW-1185">Reference proteome</keyword>
<evidence type="ECO:0000313" key="22">
    <source>
        <dbReference type="Proteomes" id="UP001292094"/>
    </source>
</evidence>
<feature type="compositionally biased region" description="Basic and acidic residues" evidence="17">
    <location>
        <begin position="241"/>
        <end position="253"/>
    </location>
</feature>
<dbReference type="InterPro" id="IPR014001">
    <property type="entry name" value="Helicase_ATP-bd"/>
</dbReference>
<keyword evidence="4" id="KW-0158">Chromosome</keyword>
<feature type="domain" description="Helicase ATP-binding" evidence="18">
    <location>
        <begin position="1845"/>
        <end position="2033"/>
    </location>
</feature>
<dbReference type="Pfam" id="PF00271">
    <property type="entry name" value="Helicase_C"/>
    <property type="match status" value="1"/>
</dbReference>
<keyword evidence="9" id="KW-0347">Helicase</keyword>
<evidence type="ECO:0000256" key="13">
    <source>
        <dbReference type="ARBA" id="ARBA00023125"/>
    </source>
</evidence>
<dbReference type="GO" id="GO:0005634">
    <property type="term" value="C:nucleus"/>
    <property type="evidence" value="ECO:0007669"/>
    <property type="project" value="UniProtKB-SubCell"/>
</dbReference>
<keyword evidence="7" id="KW-0863">Zinc-finger</keyword>
<reference evidence="21" key="1">
    <citation type="submission" date="2023-11" db="EMBL/GenBank/DDBJ databases">
        <title>Genome assemblies of two species of porcelain crab, Petrolisthes cinctipes and Petrolisthes manimaculis (Anomura: Porcellanidae).</title>
        <authorList>
            <person name="Angst P."/>
        </authorList>
    </citation>
    <scope>NUCLEOTIDE SEQUENCE</scope>
    <source>
        <strain evidence="21">PB745_02</strain>
        <tissue evidence="21">Gill</tissue>
    </source>
</reference>
<dbReference type="EMBL" id="JAWZYT010002303">
    <property type="protein sequence ID" value="KAK4305277.1"/>
    <property type="molecule type" value="Genomic_DNA"/>
</dbReference>
<feature type="compositionally biased region" description="Polar residues" evidence="17">
    <location>
        <begin position="99"/>
        <end position="114"/>
    </location>
</feature>
<dbReference type="InterPro" id="IPR000330">
    <property type="entry name" value="SNF2_N"/>
</dbReference>
<feature type="compositionally biased region" description="Basic and acidic residues" evidence="17">
    <location>
        <begin position="291"/>
        <end position="307"/>
    </location>
</feature>
<dbReference type="PANTHER" id="PTHR45797">
    <property type="entry name" value="RAD54-LIKE"/>
    <property type="match status" value="1"/>
</dbReference>
<dbReference type="Gene3D" id="3.40.50.300">
    <property type="entry name" value="P-loop containing nucleotide triphosphate hydrolases"/>
    <property type="match status" value="1"/>
</dbReference>
<feature type="region of interest" description="Disordered" evidence="17">
    <location>
        <begin position="1454"/>
        <end position="1750"/>
    </location>
</feature>
<evidence type="ECO:0000256" key="15">
    <source>
        <dbReference type="ARBA" id="ARBA00031106"/>
    </source>
</evidence>
<evidence type="ECO:0000256" key="1">
    <source>
        <dbReference type="ARBA" id="ARBA00004123"/>
    </source>
</evidence>
<feature type="compositionally biased region" description="Basic and acidic residues" evidence="17">
    <location>
        <begin position="837"/>
        <end position="863"/>
    </location>
</feature>
<feature type="compositionally biased region" description="Basic and acidic residues" evidence="17">
    <location>
        <begin position="1209"/>
        <end position="1219"/>
    </location>
</feature>
<dbReference type="Gene3D" id="3.30.40.10">
    <property type="entry name" value="Zinc/RING finger domain, C3HC4 (zinc finger)"/>
    <property type="match status" value="1"/>
</dbReference>
<feature type="compositionally biased region" description="Basic and acidic residues" evidence="17">
    <location>
        <begin position="1154"/>
        <end position="1170"/>
    </location>
</feature>
<accession>A0AAE1PD82</accession>
<dbReference type="InterPro" id="IPR013083">
    <property type="entry name" value="Znf_RING/FYVE/PHD"/>
</dbReference>
<dbReference type="InterPro" id="IPR041430">
    <property type="entry name" value="ADD_ATRX"/>
</dbReference>
<feature type="compositionally biased region" description="Basic and acidic residues" evidence="17">
    <location>
        <begin position="159"/>
        <end position="176"/>
    </location>
</feature>
<dbReference type="SUPFAM" id="SSF52540">
    <property type="entry name" value="P-loop containing nucleoside triphosphate hydrolases"/>
    <property type="match status" value="2"/>
</dbReference>
<dbReference type="SMART" id="SM00487">
    <property type="entry name" value="DEXDc"/>
    <property type="match status" value="1"/>
</dbReference>
<dbReference type="GO" id="GO:0004386">
    <property type="term" value="F:helicase activity"/>
    <property type="evidence" value="ECO:0007669"/>
    <property type="project" value="UniProtKB-KW"/>
</dbReference>
<dbReference type="CDD" id="cd18793">
    <property type="entry name" value="SF2_C_SNF"/>
    <property type="match status" value="1"/>
</dbReference>
<feature type="compositionally biased region" description="Acidic residues" evidence="17">
    <location>
        <begin position="1558"/>
        <end position="1572"/>
    </location>
</feature>
<dbReference type="Pfam" id="PF00176">
    <property type="entry name" value="SNF2-rel_dom"/>
    <property type="match status" value="1"/>
</dbReference>
<dbReference type="SMART" id="SM00490">
    <property type="entry name" value="HELICc"/>
    <property type="match status" value="1"/>
</dbReference>
<feature type="compositionally biased region" description="Acidic residues" evidence="17">
    <location>
        <begin position="1232"/>
        <end position="1246"/>
    </location>
</feature>
<feature type="region of interest" description="Disordered" evidence="17">
    <location>
        <begin position="2167"/>
        <end position="2217"/>
    </location>
</feature>
<keyword evidence="6" id="KW-0547">Nucleotide-binding</keyword>
<keyword evidence="10" id="KW-0862">Zinc</keyword>
<feature type="compositionally biased region" description="Basic and acidic residues" evidence="17">
    <location>
        <begin position="667"/>
        <end position="677"/>
    </location>
</feature>
<keyword evidence="8" id="KW-0378">Hydrolase</keyword>
<dbReference type="GO" id="GO:0008270">
    <property type="term" value="F:zinc ion binding"/>
    <property type="evidence" value="ECO:0007669"/>
    <property type="project" value="UniProtKB-KW"/>
</dbReference>
<dbReference type="GO" id="GO:0005524">
    <property type="term" value="F:ATP binding"/>
    <property type="evidence" value="ECO:0007669"/>
    <property type="project" value="UniProtKB-KW"/>
</dbReference>
<keyword evidence="5" id="KW-0479">Metal-binding</keyword>
<keyword evidence="16" id="KW-0175">Coiled coil</keyword>
<feature type="compositionally biased region" description="Basic residues" evidence="17">
    <location>
        <begin position="1493"/>
        <end position="1508"/>
    </location>
</feature>
<keyword evidence="11" id="KW-0067">ATP-binding</keyword>
<feature type="region of interest" description="Disordered" evidence="17">
    <location>
        <begin position="597"/>
        <end position="769"/>
    </location>
</feature>
<protein>
    <recommendedName>
        <fullName evidence="15">ATP-dependent helicase ATRX</fullName>
    </recommendedName>
</protein>
<keyword evidence="14" id="KW-0539">Nucleus</keyword>
<feature type="region of interest" description="Disordered" evidence="17">
    <location>
        <begin position="99"/>
        <end position="176"/>
    </location>
</feature>
<feature type="compositionally biased region" description="Basic and acidic residues" evidence="17">
    <location>
        <begin position="872"/>
        <end position="888"/>
    </location>
</feature>
<feature type="compositionally biased region" description="Acidic residues" evidence="17">
    <location>
        <begin position="1512"/>
        <end position="1531"/>
    </location>
</feature>
<evidence type="ECO:0000256" key="8">
    <source>
        <dbReference type="ARBA" id="ARBA00022801"/>
    </source>
</evidence>
<evidence type="ECO:0000256" key="2">
    <source>
        <dbReference type="ARBA" id="ARBA00004574"/>
    </source>
</evidence>
<evidence type="ECO:0000259" key="20">
    <source>
        <dbReference type="PROSITE" id="PS51533"/>
    </source>
</evidence>
<dbReference type="PROSITE" id="PS51533">
    <property type="entry name" value="ADD"/>
    <property type="match status" value="1"/>
</dbReference>
<evidence type="ECO:0000313" key="21">
    <source>
        <dbReference type="EMBL" id="KAK4305277.1"/>
    </source>
</evidence>
<evidence type="ECO:0000256" key="4">
    <source>
        <dbReference type="ARBA" id="ARBA00022454"/>
    </source>
</evidence>
<feature type="compositionally biased region" description="Basic and acidic residues" evidence="17">
    <location>
        <begin position="749"/>
        <end position="760"/>
    </location>
</feature>
<feature type="compositionally biased region" description="Acidic residues" evidence="17">
    <location>
        <begin position="1727"/>
        <end position="1736"/>
    </location>
</feature>
<dbReference type="InterPro" id="IPR001650">
    <property type="entry name" value="Helicase_C-like"/>
</dbReference>
<name>A0AAE1PD82_9EUCA</name>
<comment type="similarity">
    <text evidence="3">Belongs to the SNF2/RAD54 helicase family.</text>
</comment>
<feature type="compositionally biased region" description="Acidic residues" evidence="17">
    <location>
        <begin position="1646"/>
        <end position="1668"/>
    </location>
</feature>
<dbReference type="InterPro" id="IPR025766">
    <property type="entry name" value="ADD"/>
</dbReference>
<feature type="compositionally biased region" description="Basic residues" evidence="17">
    <location>
        <begin position="1116"/>
        <end position="1125"/>
    </location>
</feature>
<dbReference type="GO" id="GO:0003677">
    <property type="term" value="F:DNA binding"/>
    <property type="evidence" value="ECO:0007669"/>
    <property type="project" value="UniProtKB-KW"/>
</dbReference>
<feature type="domain" description="Helicase C-terminal" evidence="19">
    <location>
        <begin position="2256"/>
        <end position="2440"/>
    </location>
</feature>
<keyword evidence="13" id="KW-0238">DNA-binding</keyword>
<dbReference type="Gene3D" id="3.40.50.10810">
    <property type="entry name" value="Tandem AAA-ATPase domain"/>
    <property type="match status" value="1"/>
</dbReference>
<feature type="compositionally biased region" description="Polar residues" evidence="17">
    <location>
        <begin position="122"/>
        <end position="144"/>
    </location>
</feature>
<evidence type="ECO:0000256" key="10">
    <source>
        <dbReference type="ARBA" id="ARBA00022833"/>
    </source>
</evidence>
<evidence type="ECO:0000256" key="17">
    <source>
        <dbReference type="SAM" id="MobiDB-lite"/>
    </source>
</evidence>
<feature type="region of interest" description="Disordered" evidence="17">
    <location>
        <begin position="1759"/>
        <end position="1778"/>
    </location>
</feature>
<dbReference type="CDD" id="cd11726">
    <property type="entry name" value="ADDz_ATRX"/>
    <property type="match status" value="1"/>
</dbReference>
<organism evidence="21 22">
    <name type="scientific">Petrolisthes manimaculis</name>
    <dbReference type="NCBI Taxonomy" id="1843537"/>
    <lineage>
        <taxon>Eukaryota</taxon>
        <taxon>Metazoa</taxon>
        <taxon>Ecdysozoa</taxon>
        <taxon>Arthropoda</taxon>
        <taxon>Crustacea</taxon>
        <taxon>Multicrustacea</taxon>
        <taxon>Malacostraca</taxon>
        <taxon>Eumalacostraca</taxon>
        <taxon>Eucarida</taxon>
        <taxon>Decapoda</taxon>
        <taxon>Pleocyemata</taxon>
        <taxon>Anomura</taxon>
        <taxon>Galatheoidea</taxon>
        <taxon>Porcellanidae</taxon>
        <taxon>Petrolisthes</taxon>
    </lineage>
</organism>
<dbReference type="InterPro" id="IPR038718">
    <property type="entry name" value="SNF2-like_sf"/>
</dbReference>
<feature type="region of interest" description="Disordered" evidence="17">
    <location>
        <begin position="813"/>
        <end position="1389"/>
    </location>
</feature>
<dbReference type="PANTHER" id="PTHR45797:SF3">
    <property type="entry name" value="TRANSCRIPTIONAL REGULATOR ATRX HOMOLOG"/>
    <property type="match status" value="1"/>
</dbReference>
<evidence type="ECO:0000256" key="3">
    <source>
        <dbReference type="ARBA" id="ARBA00007025"/>
    </source>
</evidence>
<dbReference type="PROSITE" id="PS51192">
    <property type="entry name" value="HELICASE_ATP_BIND_1"/>
    <property type="match status" value="1"/>
</dbReference>
<evidence type="ECO:0000256" key="16">
    <source>
        <dbReference type="SAM" id="Coils"/>
    </source>
</evidence>
<dbReference type="Proteomes" id="UP001292094">
    <property type="component" value="Unassembled WGS sequence"/>
</dbReference>
<feature type="compositionally biased region" description="Basic residues" evidence="17">
    <location>
        <begin position="1086"/>
        <end position="1095"/>
    </location>
</feature>
<dbReference type="InterPro" id="IPR044574">
    <property type="entry name" value="ARIP4-like"/>
</dbReference>
<feature type="compositionally biased region" description="Acidic residues" evidence="17">
    <location>
        <begin position="2167"/>
        <end position="2178"/>
    </location>
</feature>
<gene>
    <name evidence="21" type="ORF">Pmani_022836</name>
</gene>
<feature type="compositionally biased region" description="Basic and acidic residues" evidence="17">
    <location>
        <begin position="1594"/>
        <end position="1605"/>
    </location>
</feature>
<feature type="compositionally biased region" description="Basic and acidic residues" evidence="17">
    <location>
        <begin position="1178"/>
        <end position="1187"/>
    </location>
</feature>
<proteinExistence type="inferred from homology"/>
<evidence type="ECO:0000259" key="19">
    <source>
        <dbReference type="PROSITE" id="PS51194"/>
    </source>
</evidence>
<dbReference type="PROSITE" id="PS51194">
    <property type="entry name" value="HELICASE_CTER"/>
    <property type="match status" value="1"/>
</dbReference>
<feature type="compositionally biased region" description="Acidic residues" evidence="17">
    <location>
        <begin position="1477"/>
        <end position="1488"/>
    </location>
</feature>
<evidence type="ECO:0000256" key="11">
    <source>
        <dbReference type="ARBA" id="ARBA00022840"/>
    </source>
</evidence>
<dbReference type="GO" id="GO:0010468">
    <property type="term" value="P:regulation of gene expression"/>
    <property type="evidence" value="ECO:0007669"/>
    <property type="project" value="UniProtKB-ARBA"/>
</dbReference>
<feature type="compositionally biased region" description="Polar residues" evidence="17">
    <location>
        <begin position="254"/>
        <end position="275"/>
    </location>
</feature>
<dbReference type="InterPro" id="IPR027417">
    <property type="entry name" value="P-loop_NTPase"/>
</dbReference>
<evidence type="ECO:0000256" key="14">
    <source>
        <dbReference type="ARBA" id="ARBA00023242"/>
    </source>
</evidence>
<feature type="compositionally biased region" description="Basic and acidic residues" evidence="17">
    <location>
        <begin position="1096"/>
        <end position="1115"/>
    </location>
</feature>
<dbReference type="Pfam" id="PF21255">
    <property type="entry name" value="DNMT3_ADD_GATA1-like"/>
    <property type="match status" value="1"/>
</dbReference>
<keyword evidence="12" id="KW-0779">Telomere</keyword>
<evidence type="ECO:0000259" key="18">
    <source>
        <dbReference type="PROSITE" id="PS51192"/>
    </source>
</evidence>
<dbReference type="InterPro" id="IPR049554">
    <property type="entry name" value="DNMT3_ADD_PHD"/>
</dbReference>
<feature type="region of interest" description="Disordered" evidence="17">
    <location>
        <begin position="241"/>
        <end position="315"/>
    </location>
</feature>
<dbReference type="SUPFAM" id="SSF57903">
    <property type="entry name" value="FYVE/PHD zinc finger"/>
    <property type="match status" value="1"/>
</dbReference>
<dbReference type="GO" id="GO:0016887">
    <property type="term" value="F:ATP hydrolysis activity"/>
    <property type="evidence" value="ECO:0007669"/>
    <property type="project" value="InterPro"/>
</dbReference>
<feature type="compositionally biased region" description="Basic and acidic residues" evidence="17">
    <location>
        <begin position="1275"/>
        <end position="1298"/>
    </location>
</feature>
<feature type="domain" description="PHD-type" evidence="20">
    <location>
        <begin position="326"/>
        <end position="464"/>
    </location>
</feature>
<dbReference type="InterPro" id="IPR049730">
    <property type="entry name" value="SNF2/RAD54-like_C"/>
</dbReference>
<evidence type="ECO:0000256" key="6">
    <source>
        <dbReference type="ARBA" id="ARBA00022741"/>
    </source>
</evidence>
<feature type="compositionally biased region" description="Basic and acidic residues" evidence="17">
    <location>
        <begin position="1633"/>
        <end position="1645"/>
    </location>
</feature>
<evidence type="ECO:0000256" key="5">
    <source>
        <dbReference type="ARBA" id="ARBA00022723"/>
    </source>
</evidence>
<feature type="compositionally biased region" description="Basic and acidic residues" evidence="17">
    <location>
        <begin position="948"/>
        <end position="962"/>
    </location>
</feature>
<evidence type="ECO:0000256" key="7">
    <source>
        <dbReference type="ARBA" id="ARBA00022771"/>
    </source>
</evidence>
<evidence type="ECO:0000256" key="12">
    <source>
        <dbReference type="ARBA" id="ARBA00022895"/>
    </source>
</evidence>
<feature type="compositionally biased region" description="Basic and acidic residues" evidence="17">
    <location>
        <begin position="1056"/>
        <end position="1066"/>
    </location>
</feature>
<dbReference type="InterPro" id="IPR011011">
    <property type="entry name" value="Znf_FYVE_PHD"/>
</dbReference>
<feature type="compositionally biased region" description="Acidic residues" evidence="17">
    <location>
        <begin position="2196"/>
        <end position="2207"/>
    </location>
</feature>
<feature type="compositionally biased region" description="Basic and acidic residues" evidence="17">
    <location>
        <begin position="992"/>
        <end position="1017"/>
    </location>
</feature>
<dbReference type="Pfam" id="PF17981">
    <property type="entry name" value="ADD_ATRX"/>
    <property type="match status" value="1"/>
</dbReference>
<evidence type="ECO:0000256" key="9">
    <source>
        <dbReference type="ARBA" id="ARBA00022806"/>
    </source>
</evidence>
<feature type="compositionally biased region" description="Basic residues" evidence="17">
    <location>
        <begin position="678"/>
        <end position="690"/>
    </location>
</feature>